<dbReference type="Proteomes" id="UP001565236">
    <property type="component" value="Unassembled WGS sequence"/>
</dbReference>
<dbReference type="RefSeq" id="WP_369942353.1">
    <property type="nucleotide sequence ID" value="NZ_JBCLUF010000024.1"/>
</dbReference>
<dbReference type="EMBL" id="JBCLUF010000024">
    <property type="protein sequence ID" value="MEY8662644.1"/>
    <property type="molecule type" value="Genomic_DNA"/>
</dbReference>
<accession>A0ABV4DQU1</accession>
<feature type="compositionally biased region" description="Polar residues" evidence="1">
    <location>
        <begin position="37"/>
        <end position="46"/>
    </location>
</feature>
<name>A0ABV4DQU1_9LACO</name>
<feature type="region of interest" description="Disordered" evidence="1">
    <location>
        <begin position="35"/>
        <end position="129"/>
    </location>
</feature>
<gene>
    <name evidence="2" type="ORF">AALT52_07075</name>
</gene>
<evidence type="ECO:0000313" key="2">
    <source>
        <dbReference type="EMBL" id="MEY8662644.1"/>
    </source>
</evidence>
<reference evidence="2 3" key="1">
    <citation type="submission" date="2024-03" db="EMBL/GenBank/DDBJ databases">
        <title>Mouse gut bacterial collection (mGBC) of GemPharmatech.</title>
        <authorList>
            <person name="He Y."/>
            <person name="Dong L."/>
            <person name="Wu D."/>
            <person name="Gao X."/>
            <person name="Lin Z."/>
        </authorList>
    </citation>
    <scope>NUCLEOTIDE SEQUENCE [LARGE SCALE GENOMIC DNA]</scope>
    <source>
        <strain evidence="2 3">15-30</strain>
    </source>
</reference>
<organism evidence="2 3">
    <name type="scientific">Ligilactobacillus faecis</name>
    <dbReference type="NCBI Taxonomy" id="762833"/>
    <lineage>
        <taxon>Bacteria</taxon>
        <taxon>Bacillati</taxon>
        <taxon>Bacillota</taxon>
        <taxon>Bacilli</taxon>
        <taxon>Lactobacillales</taxon>
        <taxon>Lactobacillaceae</taxon>
        <taxon>Ligilactobacillus</taxon>
    </lineage>
</organism>
<proteinExistence type="predicted"/>
<feature type="compositionally biased region" description="Acidic residues" evidence="1">
    <location>
        <begin position="51"/>
        <end position="65"/>
    </location>
</feature>
<feature type="compositionally biased region" description="Polar residues" evidence="1">
    <location>
        <begin position="86"/>
        <end position="111"/>
    </location>
</feature>
<keyword evidence="3" id="KW-1185">Reference proteome</keyword>
<protein>
    <submittedName>
        <fullName evidence="2">Uncharacterized protein</fullName>
    </submittedName>
</protein>
<evidence type="ECO:0000313" key="3">
    <source>
        <dbReference type="Proteomes" id="UP001565236"/>
    </source>
</evidence>
<comment type="caution">
    <text evidence="2">The sequence shown here is derived from an EMBL/GenBank/DDBJ whole genome shotgun (WGS) entry which is preliminary data.</text>
</comment>
<feature type="compositionally biased region" description="Low complexity" evidence="1">
    <location>
        <begin position="66"/>
        <end position="85"/>
    </location>
</feature>
<evidence type="ECO:0000256" key="1">
    <source>
        <dbReference type="SAM" id="MobiDB-lite"/>
    </source>
</evidence>
<sequence length="187" mass="20380">MFWIFSPNETTRSLLILTSIVALFLLICGNHVPPTPQRQNIVKNSQVSTEVESETSESFEADISEVESSTSSSSEEISTSGTATSLQNSFVPETSSSATSVEQNSTSASSDTRPENDARSSYSYDYQPPHAVNSEQTVYVNSAISGRYHLDPNCRGLNRYGGGTAMSLEEAKAQGYVAECTYERYGR</sequence>